<dbReference type="PANTHER" id="PTHR46704:SF1">
    <property type="entry name" value="TELOMERE LENGTH REGULATION PROTEIN TEL2 HOMOLOG"/>
    <property type="match status" value="1"/>
</dbReference>
<dbReference type="Proteomes" id="UP001159363">
    <property type="component" value="Chromosome 14"/>
</dbReference>
<evidence type="ECO:0000313" key="1">
    <source>
        <dbReference type="EMBL" id="KAJ8867215.1"/>
    </source>
</evidence>
<sequence length="1084" mass="122105">MLEEDTRNVIPETLKVFTENVTKKDNELPKSLHRKQIIINHSIIAACRSRSFHSTIHIALAVYLYRRYGSRLLIDVFHSMGVCSSYSEAKTYLKCGTVYVRPVIDDSAFFQFVFDNADVNIRTLTGLGTFHSLGSIKCVTPLQAVYTPSAFPHDTSIRPDSKKKLIPVKMYKKAISGFKTITITPIHISGETSKEIYKATALDVLWAAGYTDKIELQPSWNGYMQSSMAQAGGIVTQTIPLPFIYLNPSNLNTLYSALHFACSDIVLSADKDSPVASVVVRLGGFHLLVSFLGSIGYVMNGGGIEELWETVYARNSIPHMLTGHAFSRAVRTHILTAAALIKLIIHTNPDSTDMCDNLLKLRSRLFNRKVSCKEASENEILLKFVANLNNKCQDLETKSRTEKLWLMYLHQVFLMLHVILAEDRKLGFTYCHYYPNDASIPFCWSHTLCKDMLTLLAANDGTSMSYFIRELEKVYYRWVFHDQASRERMGRYAIEVASAVEALAGISHESSEQRKDLQDSSMTIDSKHMKIFLSFLKQHNPFYISEDLVNIFSGVVGDDTVTCDSMKVRDNVVPVNVQQLFNRIIFLNNTSQDLKEYFQYELFPTPPALLKNNRMRKGTKSSLVSVFVPEEEEGENETFGHNAIHVIYGGHLLNCVVWSRPGTYGDVLNVYKCYIERHFGKETIVVFDGYPDTPTTKGEARSLRYRKPAPVVLFNDSTYISPTQSDSVAISQNKRALISVLITHLHNASIEIYQATADTDAQIIRVALQHTADGERIIVVGQDTDLQQEIHHHTRDVLLFRHGMSGCDPTSSIFRKGKEKCLKLLEKEELQRKVTVFNEENSTYYEIAKAGIWCIAINKQHRPEKGDVLIGENFCTCTGPAMSSPVLQDVRLCEIKRDRFHTRQLRCRVCSSMDLRAKLFLRELLLLCAPRVIHPTKELQESSLRRSYYKMDWNDEQAPGLLTSNTRHCRMGVRASQKDGLACNSGPYRQRQAERSNALAPQFSYHTLLRVHLVGETSCTLQSALGIVSTGDCQHRGLSALGIVSTGDCQHRGLSALGIVSTGDCQHWGLSAQGIVSTGKTCRE</sequence>
<gene>
    <name evidence="1" type="ORF">PR048_031010</name>
</gene>
<dbReference type="PANTHER" id="PTHR46704">
    <property type="entry name" value="CXC DOMAIN-CONTAINING PROTEIN-RELATED"/>
    <property type="match status" value="1"/>
</dbReference>
<reference evidence="1 2" key="1">
    <citation type="submission" date="2023-02" db="EMBL/GenBank/DDBJ databases">
        <title>LHISI_Scaffold_Assembly.</title>
        <authorList>
            <person name="Stuart O.P."/>
            <person name="Cleave R."/>
            <person name="Magrath M.J.L."/>
            <person name="Mikheyev A.S."/>
        </authorList>
    </citation>
    <scope>NUCLEOTIDE SEQUENCE [LARGE SCALE GENOMIC DNA]</scope>
    <source>
        <strain evidence="1">Daus_M_001</strain>
        <tissue evidence="1">Leg muscle</tissue>
    </source>
</reference>
<organism evidence="1 2">
    <name type="scientific">Dryococelus australis</name>
    <dbReference type="NCBI Taxonomy" id="614101"/>
    <lineage>
        <taxon>Eukaryota</taxon>
        <taxon>Metazoa</taxon>
        <taxon>Ecdysozoa</taxon>
        <taxon>Arthropoda</taxon>
        <taxon>Hexapoda</taxon>
        <taxon>Insecta</taxon>
        <taxon>Pterygota</taxon>
        <taxon>Neoptera</taxon>
        <taxon>Polyneoptera</taxon>
        <taxon>Phasmatodea</taxon>
        <taxon>Verophasmatodea</taxon>
        <taxon>Anareolatae</taxon>
        <taxon>Phasmatidae</taxon>
        <taxon>Eurycanthinae</taxon>
        <taxon>Dryococelus</taxon>
    </lineage>
</organism>
<proteinExistence type="predicted"/>
<accession>A0ABQ9G420</accession>
<keyword evidence="2" id="KW-1185">Reference proteome</keyword>
<dbReference type="EMBL" id="JARBHB010000015">
    <property type="protein sequence ID" value="KAJ8867215.1"/>
    <property type="molecule type" value="Genomic_DNA"/>
</dbReference>
<evidence type="ECO:0000313" key="2">
    <source>
        <dbReference type="Proteomes" id="UP001159363"/>
    </source>
</evidence>
<protein>
    <submittedName>
        <fullName evidence="1">Uncharacterized protein</fullName>
    </submittedName>
</protein>
<name>A0ABQ9G420_9NEOP</name>
<comment type="caution">
    <text evidence="1">The sequence shown here is derived from an EMBL/GenBank/DDBJ whole genome shotgun (WGS) entry which is preliminary data.</text>
</comment>